<dbReference type="Proteomes" id="UP000695022">
    <property type="component" value="Unplaced"/>
</dbReference>
<dbReference type="SUPFAM" id="SSF90123">
    <property type="entry name" value="ABC transporter transmembrane region"/>
    <property type="match status" value="1"/>
</dbReference>
<evidence type="ECO:0000313" key="9">
    <source>
        <dbReference type="RefSeq" id="XP_014671602.1"/>
    </source>
</evidence>
<proteinExistence type="predicted"/>
<dbReference type="RefSeq" id="XP_014671602.1">
    <property type="nucleotide sequence ID" value="XM_014816116.1"/>
</dbReference>
<name>A0ABM1EHD1_PRICU</name>
<evidence type="ECO:0000256" key="1">
    <source>
        <dbReference type="ARBA" id="ARBA00022692"/>
    </source>
</evidence>
<dbReference type="Pfam" id="PF00005">
    <property type="entry name" value="ABC_tran"/>
    <property type="match status" value="1"/>
</dbReference>
<keyword evidence="5 6" id="KW-0472">Membrane</keyword>
<organism evidence="8 9">
    <name type="scientific">Priapulus caudatus</name>
    <name type="common">Priapulid worm</name>
    <dbReference type="NCBI Taxonomy" id="37621"/>
    <lineage>
        <taxon>Eukaryota</taxon>
        <taxon>Metazoa</taxon>
        <taxon>Ecdysozoa</taxon>
        <taxon>Scalidophora</taxon>
        <taxon>Priapulida</taxon>
        <taxon>Priapulimorpha</taxon>
        <taxon>Priapulimorphida</taxon>
        <taxon>Priapulidae</taxon>
        <taxon>Priapulus</taxon>
    </lineage>
</organism>
<dbReference type="GeneID" id="106812283"/>
<keyword evidence="3" id="KW-0067">ATP-binding</keyword>
<sequence>MMKLIDRNNTAALFVNAAKVWLGVRLGYLSAVVVLVAAVGAISFALACGATVHCASMVGLALTYAIVISDVFNWVVLNVAETEMQMSSVERVVHYCQLPTEPQAGTAGEIVPSADWPTTGTVQINNASIRYADTLPPVVKNINLYILPGQKVGVCGRTGSGKSSLLLMLLRLADVCEGHVLVDGVDIRTVPLADLRSRVSIIPQDPYLFSGTVR</sequence>
<protein>
    <submittedName>
        <fullName evidence="9">ATP-binding cassette sub-family C member 8-like</fullName>
    </submittedName>
</protein>
<accession>A0ABM1EHD1</accession>
<evidence type="ECO:0000256" key="2">
    <source>
        <dbReference type="ARBA" id="ARBA00022741"/>
    </source>
</evidence>
<keyword evidence="8" id="KW-1185">Reference proteome</keyword>
<evidence type="ECO:0000313" key="8">
    <source>
        <dbReference type="Proteomes" id="UP000695022"/>
    </source>
</evidence>
<evidence type="ECO:0000256" key="6">
    <source>
        <dbReference type="SAM" id="Phobius"/>
    </source>
</evidence>
<reference evidence="9" key="1">
    <citation type="submission" date="2025-08" db="UniProtKB">
        <authorList>
            <consortium name="RefSeq"/>
        </authorList>
    </citation>
    <scope>IDENTIFICATION</scope>
</reference>
<dbReference type="PANTHER" id="PTHR24223">
    <property type="entry name" value="ATP-BINDING CASSETTE SUB-FAMILY C"/>
    <property type="match status" value="1"/>
</dbReference>
<evidence type="ECO:0000256" key="5">
    <source>
        <dbReference type="ARBA" id="ARBA00023136"/>
    </source>
</evidence>
<feature type="transmembrane region" description="Helical" evidence="6">
    <location>
        <begin position="26"/>
        <end position="52"/>
    </location>
</feature>
<dbReference type="InterPro" id="IPR050173">
    <property type="entry name" value="ABC_transporter_C-like"/>
</dbReference>
<keyword evidence="4 6" id="KW-1133">Transmembrane helix</keyword>
<feature type="transmembrane region" description="Helical" evidence="6">
    <location>
        <begin position="58"/>
        <end position="77"/>
    </location>
</feature>
<dbReference type="PANTHER" id="PTHR24223:SF461">
    <property type="entry name" value="ATP-BINDING CASSETTE SUB-FAMILY C MEMBER SUR"/>
    <property type="match status" value="1"/>
</dbReference>
<gene>
    <name evidence="9" type="primary">LOC106812283</name>
</gene>
<dbReference type="SUPFAM" id="SSF52540">
    <property type="entry name" value="P-loop containing nucleoside triphosphate hydrolases"/>
    <property type="match status" value="1"/>
</dbReference>
<keyword evidence="2" id="KW-0547">Nucleotide-binding</keyword>
<dbReference type="InterPro" id="IPR003439">
    <property type="entry name" value="ABC_transporter-like_ATP-bd"/>
</dbReference>
<keyword evidence="1 6" id="KW-0812">Transmembrane</keyword>
<evidence type="ECO:0000256" key="3">
    <source>
        <dbReference type="ARBA" id="ARBA00022840"/>
    </source>
</evidence>
<dbReference type="InterPro" id="IPR027417">
    <property type="entry name" value="P-loop_NTPase"/>
</dbReference>
<dbReference type="Gene3D" id="3.40.50.300">
    <property type="entry name" value="P-loop containing nucleotide triphosphate hydrolases"/>
    <property type="match status" value="1"/>
</dbReference>
<feature type="domain" description="ABC transporter" evidence="7">
    <location>
        <begin position="139"/>
        <end position="211"/>
    </location>
</feature>
<evidence type="ECO:0000256" key="4">
    <source>
        <dbReference type="ARBA" id="ARBA00022989"/>
    </source>
</evidence>
<dbReference type="InterPro" id="IPR036640">
    <property type="entry name" value="ABC1_TM_sf"/>
</dbReference>
<evidence type="ECO:0000259" key="7">
    <source>
        <dbReference type="Pfam" id="PF00005"/>
    </source>
</evidence>
<dbReference type="Gene3D" id="1.20.1560.10">
    <property type="entry name" value="ABC transporter type 1, transmembrane domain"/>
    <property type="match status" value="1"/>
</dbReference>